<protein>
    <submittedName>
        <fullName evidence="3">Uncharacterized protein LOC136076116</fullName>
    </submittedName>
</protein>
<organism evidence="2 3">
    <name type="scientific">Hydra vulgaris</name>
    <name type="common">Hydra</name>
    <name type="synonym">Hydra attenuata</name>
    <dbReference type="NCBI Taxonomy" id="6087"/>
    <lineage>
        <taxon>Eukaryota</taxon>
        <taxon>Metazoa</taxon>
        <taxon>Cnidaria</taxon>
        <taxon>Hydrozoa</taxon>
        <taxon>Hydroidolina</taxon>
        <taxon>Anthoathecata</taxon>
        <taxon>Aplanulata</taxon>
        <taxon>Hydridae</taxon>
        <taxon>Hydra</taxon>
    </lineage>
</organism>
<dbReference type="PANTHER" id="PTHR10773">
    <property type="entry name" value="DNA-DIRECTED RNA POLYMERASES I, II, AND III SUBUNIT RPABC2"/>
    <property type="match status" value="1"/>
</dbReference>
<evidence type="ECO:0000313" key="2">
    <source>
        <dbReference type="Proteomes" id="UP001652625"/>
    </source>
</evidence>
<feature type="compositionally biased region" description="Acidic residues" evidence="1">
    <location>
        <begin position="17"/>
        <end position="30"/>
    </location>
</feature>
<reference evidence="3" key="2">
    <citation type="submission" date="2025-08" db="UniProtKB">
        <authorList>
            <consortium name="RefSeq"/>
        </authorList>
    </citation>
    <scope>IDENTIFICATION</scope>
</reference>
<accession>A0ABM4B9S7</accession>
<name>A0ABM4B9S7_HYDVU</name>
<keyword evidence="2" id="KW-1185">Reference proteome</keyword>
<reference evidence="2" key="1">
    <citation type="submission" date="2025-05" db="UniProtKB">
        <authorList>
            <consortium name="RefSeq"/>
        </authorList>
    </citation>
    <scope>NUCLEOTIDE SEQUENCE [LARGE SCALE GENOMIC DNA]</scope>
</reference>
<evidence type="ECO:0000256" key="1">
    <source>
        <dbReference type="SAM" id="MobiDB-lite"/>
    </source>
</evidence>
<feature type="compositionally biased region" description="Polar residues" evidence="1">
    <location>
        <begin position="35"/>
        <end position="47"/>
    </location>
</feature>
<evidence type="ECO:0000313" key="3">
    <source>
        <dbReference type="RefSeq" id="XP_065645654.1"/>
    </source>
</evidence>
<sequence>MAGSSSKRLDLRSLEDLMNESESDVDDPESDEYRPSSNSSSDAVQESSGDDTEEEAHVEPEPTLPPPVPQQRKGCKRQRNESKKEVAKRKRNSGVAYTGHRGILKASRSVKPYMHRCRYKCCLNITEDQRQTVFNYFWKLGSFDLQTAYLNGCVKVGEPKRVNANATAIKTISKTISLMGHRVCKDFFLKTLDISNSRFCHVTKNRSKSGISPQDGRGKWPDKHKISDCDLDFVRSHINLFPKYKSHYSRHDNPNKTYLPSHLILQCMYNMYVEKCVEVNRKPVLLWCYRNIFNKDFNISFHPPHTDTCHKCDRFENLLKTCVDGEANSIKTERDLHHRKADKALESKRSAKQQGKCEDTVVAITFDLQQTLSTPVLTTN</sequence>
<feature type="region of interest" description="Disordered" evidence="1">
    <location>
        <begin position="1"/>
        <end position="98"/>
    </location>
</feature>
<dbReference type="GeneID" id="136076116"/>
<proteinExistence type="predicted"/>
<dbReference type="RefSeq" id="XP_065645654.1">
    <property type="nucleotide sequence ID" value="XM_065789582.1"/>
</dbReference>
<gene>
    <name evidence="3" type="primary">LOC136076116</name>
</gene>
<dbReference type="Proteomes" id="UP001652625">
    <property type="component" value="Chromosome 02"/>
</dbReference>
<dbReference type="PANTHER" id="PTHR10773:SF19">
    <property type="match status" value="1"/>
</dbReference>